<reference evidence="8 9" key="1">
    <citation type="journal article" date="2019" name="Nat. Ecol. Evol.">
        <title>Megaphylogeny resolves global patterns of mushroom evolution.</title>
        <authorList>
            <person name="Varga T."/>
            <person name="Krizsan K."/>
            <person name="Foldi C."/>
            <person name="Dima B."/>
            <person name="Sanchez-Garcia M."/>
            <person name="Sanchez-Ramirez S."/>
            <person name="Szollosi G.J."/>
            <person name="Szarkandi J.G."/>
            <person name="Papp V."/>
            <person name="Albert L."/>
            <person name="Andreopoulos W."/>
            <person name="Angelini C."/>
            <person name="Antonin V."/>
            <person name="Barry K.W."/>
            <person name="Bougher N.L."/>
            <person name="Buchanan P."/>
            <person name="Buyck B."/>
            <person name="Bense V."/>
            <person name="Catcheside P."/>
            <person name="Chovatia M."/>
            <person name="Cooper J."/>
            <person name="Damon W."/>
            <person name="Desjardin D."/>
            <person name="Finy P."/>
            <person name="Geml J."/>
            <person name="Haridas S."/>
            <person name="Hughes K."/>
            <person name="Justo A."/>
            <person name="Karasinski D."/>
            <person name="Kautmanova I."/>
            <person name="Kiss B."/>
            <person name="Kocsube S."/>
            <person name="Kotiranta H."/>
            <person name="LaButti K.M."/>
            <person name="Lechner B.E."/>
            <person name="Liimatainen K."/>
            <person name="Lipzen A."/>
            <person name="Lukacs Z."/>
            <person name="Mihaltcheva S."/>
            <person name="Morgado L.N."/>
            <person name="Niskanen T."/>
            <person name="Noordeloos M.E."/>
            <person name="Ohm R.A."/>
            <person name="Ortiz-Santana B."/>
            <person name="Ovrebo C."/>
            <person name="Racz N."/>
            <person name="Riley R."/>
            <person name="Savchenko A."/>
            <person name="Shiryaev A."/>
            <person name="Soop K."/>
            <person name="Spirin V."/>
            <person name="Szebenyi C."/>
            <person name="Tomsovsky M."/>
            <person name="Tulloss R.E."/>
            <person name="Uehling J."/>
            <person name="Grigoriev I.V."/>
            <person name="Vagvolgyi C."/>
            <person name="Papp T."/>
            <person name="Martin F.M."/>
            <person name="Miettinen O."/>
            <person name="Hibbett D.S."/>
            <person name="Nagy L.G."/>
        </authorList>
    </citation>
    <scope>NUCLEOTIDE SEQUENCE [LARGE SCALE GENOMIC DNA]</scope>
    <source>
        <strain evidence="8 9">CBS 166.37</strain>
    </source>
</reference>
<evidence type="ECO:0000313" key="8">
    <source>
        <dbReference type="EMBL" id="TFK43075.1"/>
    </source>
</evidence>
<keyword evidence="7" id="KW-0175">Coiled coil</keyword>
<keyword evidence="2" id="KW-0521">NADP</keyword>
<dbReference type="GO" id="GO:0006694">
    <property type="term" value="P:steroid biosynthetic process"/>
    <property type="evidence" value="ECO:0007669"/>
    <property type="project" value="UniProtKB-KW"/>
</dbReference>
<dbReference type="GO" id="GO:0005741">
    <property type="term" value="C:mitochondrial outer membrane"/>
    <property type="evidence" value="ECO:0007669"/>
    <property type="project" value="TreeGrafter"/>
</dbReference>
<dbReference type="GO" id="GO:0005789">
    <property type="term" value="C:endoplasmic reticulum membrane"/>
    <property type="evidence" value="ECO:0007669"/>
    <property type="project" value="TreeGrafter"/>
</dbReference>
<gene>
    <name evidence="8" type="ORF">BDQ12DRAFT_674350</name>
</gene>
<dbReference type="InterPro" id="IPR036291">
    <property type="entry name" value="NAD(P)-bd_dom_sf"/>
</dbReference>
<dbReference type="EMBL" id="ML213591">
    <property type="protein sequence ID" value="TFK43075.1"/>
    <property type="molecule type" value="Genomic_DNA"/>
</dbReference>
<dbReference type="AlphaFoldDB" id="A0A5C3MEH4"/>
<evidence type="ECO:0000256" key="4">
    <source>
        <dbReference type="ARBA" id="ARBA00023002"/>
    </source>
</evidence>
<dbReference type="PANTHER" id="PTHR43647:SF1">
    <property type="entry name" value="3-KETO-STEROID REDUCTASE ERG27"/>
    <property type="match status" value="1"/>
</dbReference>
<sequence length="431" mass="47754">MSATSRPIIIVTGANGGVGFGICQRLLVQLSQVNPPDAQPQYFAPDTPDVETQATPTTYDGATIIMACRSTKRAEAARSKLYSFFDAHIEKLRKHPKYDGHAHKFRENLEVQVEYLDLALINSVFRFAQEMSQKYPYISHIVCNAGVASFSGMYWPGCLKQLFTSPMSAITAPTYYLQHSGELSVDNLGWIWQCNMFGHYCLYRSLQPLLSASPLGSRVIWSSSLEASPEFYDSEDWQLRKTEHSYESCKYQIDLVATTLDRRAVKANASGSEQTRHFVSQPGVCSTNVSHALVGPALDILKVLLFYVGRLFGSQHHTIQPFKAAVASVHLAFVPLYFITLLSTASSINGHAPTGATGGGSAKSKLGSRPVRFGAQTDRWGGEYVGLTEVKEWEEHQAEAEKLLDKCEALYQSLRKAEEATVDFETASEHM</sequence>
<feature type="coiled-coil region" evidence="7">
    <location>
        <begin position="390"/>
        <end position="420"/>
    </location>
</feature>
<keyword evidence="1" id="KW-0444">Lipid biosynthesis</keyword>
<dbReference type="GO" id="GO:0000253">
    <property type="term" value="F:3-beta-hydroxysteroid 3-dehydrogenase (NADP+) activity"/>
    <property type="evidence" value="ECO:0007669"/>
    <property type="project" value="TreeGrafter"/>
</dbReference>
<comment type="similarity">
    <text evidence="6">Belongs to the short-chain dehydrogenases/reductases (SDR) family. ERG27 subfamily.</text>
</comment>
<evidence type="ECO:0000313" key="9">
    <source>
        <dbReference type="Proteomes" id="UP000308652"/>
    </source>
</evidence>
<protein>
    <submittedName>
        <fullName evidence="8">3-keto sterol reductase</fullName>
    </submittedName>
</protein>
<evidence type="ECO:0000256" key="6">
    <source>
        <dbReference type="ARBA" id="ARBA00023593"/>
    </source>
</evidence>
<dbReference type="Gene3D" id="3.40.50.720">
    <property type="entry name" value="NAD(P)-binding Rossmann-like Domain"/>
    <property type="match status" value="1"/>
</dbReference>
<dbReference type="OrthoDB" id="9989144at2759"/>
<evidence type="ECO:0000256" key="7">
    <source>
        <dbReference type="SAM" id="Coils"/>
    </source>
</evidence>
<keyword evidence="5" id="KW-0443">Lipid metabolism</keyword>
<organism evidence="8 9">
    <name type="scientific">Crucibulum laeve</name>
    <dbReference type="NCBI Taxonomy" id="68775"/>
    <lineage>
        <taxon>Eukaryota</taxon>
        <taxon>Fungi</taxon>
        <taxon>Dikarya</taxon>
        <taxon>Basidiomycota</taxon>
        <taxon>Agaricomycotina</taxon>
        <taxon>Agaricomycetes</taxon>
        <taxon>Agaricomycetidae</taxon>
        <taxon>Agaricales</taxon>
        <taxon>Agaricineae</taxon>
        <taxon>Nidulariaceae</taxon>
        <taxon>Crucibulum</taxon>
    </lineage>
</organism>
<dbReference type="PANTHER" id="PTHR43647">
    <property type="entry name" value="DEHYDROGENASE"/>
    <property type="match status" value="1"/>
</dbReference>
<name>A0A5C3MEH4_9AGAR</name>
<dbReference type="SUPFAM" id="SSF51735">
    <property type="entry name" value="NAD(P)-binding Rossmann-fold domains"/>
    <property type="match status" value="1"/>
</dbReference>
<keyword evidence="4" id="KW-0560">Oxidoreductase</keyword>
<keyword evidence="9" id="KW-1185">Reference proteome</keyword>
<accession>A0A5C3MEH4</accession>
<evidence type="ECO:0000256" key="5">
    <source>
        <dbReference type="ARBA" id="ARBA00023098"/>
    </source>
</evidence>
<evidence type="ECO:0000256" key="2">
    <source>
        <dbReference type="ARBA" id="ARBA00022857"/>
    </source>
</evidence>
<evidence type="ECO:0000256" key="1">
    <source>
        <dbReference type="ARBA" id="ARBA00022516"/>
    </source>
</evidence>
<dbReference type="STRING" id="68775.A0A5C3MEH4"/>
<dbReference type="Proteomes" id="UP000308652">
    <property type="component" value="Unassembled WGS sequence"/>
</dbReference>
<evidence type="ECO:0000256" key="3">
    <source>
        <dbReference type="ARBA" id="ARBA00022955"/>
    </source>
</evidence>
<keyword evidence="3" id="KW-0752">Steroid biosynthesis</keyword>
<dbReference type="InterPro" id="IPR051593">
    <property type="entry name" value="Ergosterol_Biosynth_ERG27"/>
</dbReference>
<dbReference type="GO" id="GO:0005811">
    <property type="term" value="C:lipid droplet"/>
    <property type="evidence" value="ECO:0007669"/>
    <property type="project" value="TreeGrafter"/>
</dbReference>
<proteinExistence type="inferred from homology"/>